<dbReference type="OrthoDB" id="4178675at2759"/>
<dbReference type="InterPro" id="IPR002110">
    <property type="entry name" value="Ankyrin_rpt"/>
</dbReference>
<dbReference type="PANTHER" id="PTHR24173">
    <property type="entry name" value="ANKYRIN REPEAT CONTAINING"/>
    <property type="match status" value="1"/>
</dbReference>
<keyword evidence="2 3" id="KW-0040">ANK repeat</keyword>
<feature type="repeat" description="ANK" evidence="3">
    <location>
        <begin position="520"/>
        <end position="552"/>
    </location>
</feature>
<dbReference type="Gene3D" id="1.25.40.20">
    <property type="entry name" value="Ankyrin repeat-containing domain"/>
    <property type="match status" value="5"/>
</dbReference>
<feature type="repeat" description="ANK" evidence="3">
    <location>
        <begin position="417"/>
        <end position="449"/>
    </location>
</feature>
<dbReference type="PROSITE" id="PS50088">
    <property type="entry name" value="ANK_REPEAT"/>
    <property type="match status" value="9"/>
</dbReference>
<feature type="repeat" description="ANK" evidence="3">
    <location>
        <begin position="553"/>
        <end position="585"/>
    </location>
</feature>
<dbReference type="VEuPathDB" id="FungiDB:CPAG_03674"/>
<name>A0A0J6FEK4_COCPO</name>
<dbReference type="SUPFAM" id="SSF52467">
    <property type="entry name" value="DHS-like NAD/FAD-binding domain"/>
    <property type="match status" value="1"/>
</dbReference>
<feature type="repeat" description="ANK" evidence="3">
    <location>
        <begin position="652"/>
        <end position="684"/>
    </location>
</feature>
<dbReference type="InterPro" id="IPR029035">
    <property type="entry name" value="DHS-like_NAD/FAD-binding_dom"/>
</dbReference>
<dbReference type="PROSITE" id="PS50297">
    <property type="entry name" value="ANK_REP_REGION"/>
    <property type="match status" value="9"/>
</dbReference>
<reference evidence="5" key="2">
    <citation type="journal article" date="2009" name="Genome Res.">
        <title>Comparative genomic analyses of the human fungal pathogens Coccidioides and their relatives.</title>
        <authorList>
            <person name="Sharpton T.J."/>
            <person name="Stajich J.E."/>
            <person name="Rounsley S.D."/>
            <person name="Gardner M.J."/>
            <person name="Wortman J.R."/>
            <person name="Jordar V.S."/>
            <person name="Maiti R."/>
            <person name="Kodira C.D."/>
            <person name="Neafsey D.E."/>
            <person name="Zeng Q."/>
            <person name="Hung C.-Y."/>
            <person name="McMahan C."/>
            <person name="Muszewska A."/>
            <person name="Grynberg M."/>
            <person name="Mandel M.A."/>
            <person name="Kellner E.M."/>
            <person name="Barker B.M."/>
            <person name="Galgiani J.N."/>
            <person name="Orbach M.J."/>
            <person name="Kirkland T.N."/>
            <person name="Cole G.T."/>
            <person name="Henn M.R."/>
            <person name="Birren B.W."/>
            <person name="Taylor J.W."/>
        </authorList>
    </citation>
    <scope>NUCLEOTIDE SEQUENCE [LARGE SCALE GENOMIC DNA]</scope>
    <source>
        <strain evidence="5">RMSCC 3488</strain>
    </source>
</reference>
<evidence type="ECO:0000313" key="5">
    <source>
        <dbReference type="Proteomes" id="UP000054567"/>
    </source>
</evidence>
<feature type="repeat" description="ANK" evidence="3">
    <location>
        <begin position="586"/>
        <end position="618"/>
    </location>
</feature>
<sequence length="761" mass="85319">MQQTSMKIDEMATQECNSEKTQAGSIQPITEALLKHKLVIVTGAGVTLNATQQNSGEHLEKLTWSGLIRHGLRYLSELPLITGPDKDRIISANALLEINSAGSSMDAINIMKGLMTDYNELASWLTNIFSGLKVHQHAILDVLKDLHKEGAILVTTNYDHILDDHGEKLRSISPSDNPDDIRRFKSGHLDGIFHLHGSYDRPQDVILNTTDYVRVVNSEVKYMLEKFLMFDTVLFVGCGAGLNDPNFGPLLNWVREYQKNIPEKHFTLVKKGDISDYRPLRSLIYGQNYSDMASYLRKILEPLPELRRKLNKDTARDNYGSSPSAQQTAPEDAINLTYKRSVTPIIEEAEKAIRLFDAVNKGDFADVHQLLMSGANAKTRMENGWAVFHAAVKGKNWKIIRHLLDTDGTSINTRMNNGWTPLHEAAKGGVKQIVQQLLEEGAIVDARMNDRTYNGRTPLHEAVKKKDIDIVQLLIDKSADVNANFENRWTPLHEAVKRKSKEIVQQLLDNGADLSAKMNSGWTPLHEAAKEGNMEIVQQLLDKGANIDARMDNGWTPLHEAAKQGSTEIVQQLLNNNAKEDARTDNGWTPLHEAANRGSMEIVQQLLDNDANKNARTDSGWTPLHEAVKKKKIDIVQLLIEKDAEVNANFDNRWTPLHEAVKRKSKEIVQQLLDNGADLSAKMNSGWTPLHEAAKEGNMEIVQQLLDKGANTDARMDNGWTPLDEAITGRDITIVQLMTRIATPKNADYGRWTLKLLHEIS</sequence>
<gene>
    <name evidence="4" type="ORF">CPAG_03674</name>
</gene>
<dbReference type="Pfam" id="PF13289">
    <property type="entry name" value="SIR2_2"/>
    <property type="match status" value="1"/>
</dbReference>
<proteinExistence type="predicted"/>
<reference evidence="4 5" key="1">
    <citation type="submission" date="2007-06" db="EMBL/GenBank/DDBJ databases">
        <title>The Genome Sequence of Coccidioides posadasii RMSCC_3488.</title>
        <authorList>
            <consortium name="Coccidioides Genome Resources Consortium"/>
            <consortium name="The Broad Institute Genome Sequencing Platform"/>
            <person name="Henn M.R."/>
            <person name="Sykes S."/>
            <person name="Young S."/>
            <person name="Jaffe D."/>
            <person name="Berlin A."/>
            <person name="Alvarez P."/>
            <person name="Butler J."/>
            <person name="Gnerre S."/>
            <person name="Grabherr M."/>
            <person name="Mauceli E."/>
            <person name="Brockman W."/>
            <person name="Kodira C."/>
            <person name="Alvarado L."/>
            <person name="Zeng Q."/>
            <person name="Crawford M."/>
            <person name="Antoine C."/>
            <person name="Devon K."/>
            <person name="Galgiani J."/>
            <person name="Orsborn K."/>
            <person name="Lewis M.L."/>
            <person name="Nusbaum C."/>
            <person name="Galagan J."/>
            <person name="Birren B."/>
        </authorList>
    </citation>
    <scope>NUCLEOTIDE SEQUENCE [LARGE SCALE GENOMIC DNA]</scope>
    <source>
        <strain evidence="4 5">RMSCC 3488</strain>
    </source>
</reference>
<dbReference type="Pfam" id="PF12796">
    <property type="entry name" value="Ank_2"/>
    <property type="match status" value="3"/>
</dbReference>
<dbReference type="SUPFAM" id="SSF48403">
    <property type="entry name" value="Ankyrin repeat"/>
    <property type="match status" value="1"/>
</dbReference>
<feature type="repeat" description="ANK" evidence="3">
    <location>
        <begin position="619"/>
        <end position="651"/>
    </location>
</feature>
<reference evidence="5" key="3">
    <citation type="journal article" date="2010" name="Genome Res.">
        <title>Population genomic sequencing of Coccidioides fungi reveals recent hybridization and transposon control.</title>
        <authorList>
            <person name="Neafsey D.E."/>
            <person name="Barker B.M."/>
            <person name="Sharpton T.J."/>
            <person name="Stajich J.E."/>
            <person name="Park D.J."/>
            <person name="Whiston E."/>
            <person name="Hung C.-Y."/>
            <person name="McMahan C."/>
            <person name="White J."/>
            <person name="Sykes S."/>
            <person name="Heiman D."/>
            <person name="Young S."/>
            <person name="Zeng Q."/>
            <person name="Abouelleil A."/>
            <person name="Aftuck L."/>
            <person name="Bessette D."/>
            <person name="Brown A."/>
            <person name="FitzGerald M."/>
            <person name="Lui A."/>
            <person name="Macdonald J.P."/>
            <person name="Priest M."/>
            <person name="Orbach M.J."/>
            <person name="Galgiani J.N."/>
            <person name="Kirkland T.N."/>
            <person name="Cole G.T."/>
            <person name="Birren B.W."/>
            <person name="Henn M.R."/>
            <person name="Taylor J.W."/>
            <person name="Rounsley S.D."/>
        </authorList>
    </citation>
    <scope>NUCLEOTIDE SEQUENCE [LARGE SCALE GENOMIC DNA]</scope>
    <source>
        <strain evidence="5">RMSCC 3488</strain>
    </source>
</reference>
<dbReference type="InterPro" id="IPR036770">
    <property type="entry name" value="Ankyrin_rpt-contain_sf"/>
</dbReference>
<dbReference type="PANTHER" id="PTHR24173:SF83">
    <property type="entry name" value="SOCS BOX DOMAIN-CONTAINING PROTEIN"/>
    <property type="match status" value="1"/>
</dbReference>
<accession>A0A0J6FEK4</accession>
<dbReference type="AlphaFoldDB" id="A0A0J6FEK4"/>
<protein>
    <submittedName>
        <fullName evidence="4">Ankyrin repeat domain-containing protein 28</fullName>
    </submittedName>
</protein>
<feature type="repeat" description="ANK" evidence="3">
    <location>
        <begin position="685"/>
        <end position="717"/>
    </location>
</feature>
<dbReference type="Pfam" id="PF00023">
    <property type="entry name" value="Ank"/>
    <property type="match status" value="1"/>
</dbReference>
<evidence type="ECO:0000256" key="2">
    <source>
        <dbReference type="ARBA" id="ARBA00023043"/>
    </source>
</evidence>
<dbReference type="Proteomes" id="UP000054567">
    <property type="component" value="Unassembled WGS sequence"/>
</dbReference>
<keyword evidence="1" id="KW-0677">Repeat</keyword>
<dbReference type="SMART" id="SM00248">
    <property type="entry name" value="ANK"/>
    <property type="match status" value="11"/>
</dbReference>
<evidence type="ECO:0000256" key="3">
    <source>
        <dbReference type="PROSITE-ProRule" id="PRU00023"/>
    </source>
</evidence>
<feature type="repeat" description="ANK" evidence="3">
    <location>
        <begin position="487"/>
        <end position="519"/>
    </location>
</feature>
<evidence type="ECO:0000313" key="4">
    <source>
        <dbReference type="EMBL" id="KMM67339.1"/>
    </source>
</evidence>
<feature type="repeat" description="ANK" evidence="3">
    <location>
        <begin position="454"/>
        <end position="486"/>
    </location>
</feature>
<dbReference type="EMBL" id="DS268110">
    <property type="protein sequence ID" value="KMM67339.1"/>
    <property type="molecule type" value="Genomic_DNA"/>
</dbReference>
<evidence type="ECO:0000256" key="1">
    <source>
        <dbReference type="ARBA" id="ARBA00022737"/>
    </source>
</evidence>
<dbReference type="PRINTS" id="PR01415">
    <property type="entry name" value="ANKYRIN"/>
</dbReference>
<organism evidence="4 5">
    <name type="scientific">Coccidioides posadasii RMSCC 3488</name>
    <dbReference type="NCBI Taxonomy" id="454284"/>
    <lineage>
        <taxon>Eukaryota</taxon>
        <taxon>Fungi</taxon>
        <taxon>Dikarya</taxon>
        <taxon>Ascomycota</taxon>
        <taxon>Pezizomycotina</taxon>
        <taxon>Eurotiomycetes</taxon>
        <taxon>Eurotiomycetidae</taxon>
        <taxon>Onygenales</taxon>
        <taxon>Onygenaceae</taxon>
        <taxon>Coccidioides</taxon>
    </lineage>
</organism>